<protein>
    <submittedName>
        <fullName evidence="1">Uncharacterized protein</fullName>
    </submittedName>
</protein>
<comment type="caution">
    <text evidence="1">The sequence shown here is derived from an EMBL/GenBank/DDBJ whole genome shotgun (WGS) entry which is preliminary data.</text>
</comment>
<evidence type="ECO:0000313" key="1">
    <source>
        <dbReference type="EMBL" id="KAJ0169843.1"/>
    </source>
</evidence>
<evidence type="ECO:0000313" key="2">
    <source>
        <dbReference type="Proteomes" id="UP000824533"/>
    </source>
</evidence>
<keyword evidence="2" id="KW-1185">Reference proteome</keyword>
<dbReference type="EMBL" id="CM034415">
    <property type="protein sequence ID" value="KAJ0169843.1"/>
    <property type="molecule type" value="Genomic_DNA"/>
</dbReference>
<gene>
    <name evidence="1" type="ORF">K1T71_014449</name>
</gene>
<accession>A0ACC1CEA6</accession>
<organism evidence="1 2">
    <name type="scientific">Dendrolimus kikuchii</name>
    <dbReference type="NCBI Taxonomy" id="765133"/>
    <lineage>
        <taxon>Eukaryota</taxon>
        <taxon>Metazoa</taxon>
        <taxon>Ecdysozoa</taxon>
        <taxon>Arthropoda</taxon>
        <taxon>Hexapoda</taxon>
        <taxon>Insecta</taxon>
        <taxon>Pterygota</taxon>
        <taxon>Neoptera</taxon>
        <taxon>Endopterygota</taxon>
        <taxon>Lepidoptera</taxon>
        <taxon>Glossata</taxon>
        <taxon>Ditrysia</taxon>
        <taxon>Bombycoidea</taxon>
        <taxon>Lasiocampidae</taxon>
        <taxon>Dendrolimus</taxon>
    </lineage>
</organism>
<proteinExistence type="predicted"/>
<sequence length="711" mass="80412">MERVCVSAFFVSSEFESNENDKKRELDEMCEDRDMVELCENVEKTDIFDSEYDQELYEICTMYENLFDSEYDTNLYEICTTIENNVIQSSSHSVQTGQGVFKRSIESDNSNSDAKRQRHDEPSTSTDKLHCETFYLNVYITVILHKNFDHDEVSHQSVCLPLVSAVHGYHILCMFPVPSRSHNNLAKGVVDALLKDGHEVTWATPYPELLKSPVNKLHIVDVSATKPLADAMGVSNVVKKNVSVSMVRQFTMNISKVVVQVPAVRDIIVKTQFDAVVTEWFFSDMDCGYAAVQQVPWILLSGTTLMPNLEKLVDDVRSISTIPMILNDYPIPMNFWQRLVNTFTYIAMEFGSWMYRGTSEEIYQSSFGPLAAARGVTLPPYDEALYNVSVMLVNSHPSFVPSLTAPNNVFDVAGYHIAEEVPPLPKDLQDILDKSPQGVVYFSMGSVLQSTSFPANTKKELIEIFGNLPYTVIWKFEEQIENLPKNLHIRPWMPQASILAHPNVKVFITHGGLLSTLEALNFGVPCIAIPIFGDQPMNAARAVRSEYALKVDFGDDMAKDIKMALDEMLNNDIYYKKAKYLSKLFRNRPVSPSKLVAHAVRIAIESKGAYHLRSKAHLYSWYERWMLDQVALIIMKLAVSLFLCLMSAVDGYHILCMFSIPTRSHNNLGKGIVDALLKEGHEVTWATPYPELLKSPINNLHIVDIIVQPNL</sequence>
<name>A0ACC1CEA6_9NEOP</name>
<dbReference type="Proteomes" id="UP000824533">
    <property type="component" value="Linkage Group LG29"/>
</dbReference>
<reference evidence="1 2" key="1">
    <citation type="journal article" date="2021" name="Front. Genet.">
        <title>Chromosome-Level Genome Assembly Reveals Significant Gene Expansion in the Toll and IMD Signaling Pathways of Dendrolimus kikuchii.</title>
        <authorList>
            <person name="Zhou J."/>
            <person name="Wu P."/>
            <person name="Xiong Z."/>
            <person name="Liu N."/>
            <person name="Zhao N."/>
            <person name="Ji M."/>
            <person name="Qiu Y."/>
            <person name="Yang B."/>
        </authorList>
    </citation>
    <scope>NUCLEOTIDE SEQUENCE [LARGE SCALE GENOMIC DNA]</scope>
    <source>
        <strain evidence="1">Ann1</strain>
    </source>
</reference>